<keyword evidence="5" id="KW-1185">Reference proteome</keyword>
<evidence type="ECO:0000313" key="4">
    <source>
        <dbReference type="EMBL" id="CAL4780495.1"/>
    </source>
</evidence>
<evidence type="ECO:0000313" key="2">
    <source>
        <dbReference type="EMBL" id="CAI3993183.1"/>
    </source>
</evidence>
<proteinExistence type="predicted"/>
<dbReference type="AlphaFoldDB" id="A0A9P1FYD2"/>
<reference evidence="2" key="1">
    <citation type="submission" date="2022-10" db="EMBL/GenBank/DDBJ databases">
        <authorList>
            <person name="Chen Y."/>
            <person name="Dougan E. K."/>
            <person name="Chan C."/>
            <person name="Rhodes N."/>
            <person name="Thang M."/>
        </authorList>
    </citation>
    <scope>NUCLEOTIDE SEQUENCE</scope>
</reference>
<accession>A0A9P1FYD2</accession>
<feature type="non-terminal residue" evidence="2">
    <location>
        <position position="492"/>
    </location>
</feature>
<name>A0A9P1FYD2_9DINO</name>
<evidence type="ECO:0000256" key="1">
    <source>
        <dbReference type="SAM" id="SignalP"/>
    </source>
</evidence>
<keyword evidence="1" id="KW-0732">Signal</keyword>
<evidence type="ECO:0000313" key="5">
    <source>
        <dbReference type="Proteomes" id="UP001152797"/>
    </source>
</evidence>
<feature type="signal peptide" evidence="1">
    <location>
        <begin position="1"/>
        <end position="33"/>
    </location>
</feature>
<gene>
    <name evidence="2" type="ORF">C1SCF055_LOCUS19957</name>
</gene>
<reference evidence="3" key="2">
    <citation type="submission" date="2024-04" db="EMBL/GenBank/DDBJ databases">
        <authorList>
            <person name="Chen Y."/>
            <person name="Shah S."/>
            <person name="Dougan E. K."/>
            <person name="Thang M."/>
            <person name="Chan C."/>
        </authorList>
    </citation>
    <scope>NUCLEOTIDE SEQUENCE [LARGE SCALE GENOMIC DNA]</scope>
</reference>
<dbReference type="Proteomes" id="UP001152797">
    <property type="component" value="Unassembled WGS sequence"/>
</dbReference>
<dbReference type="EMBL" id="CAMXCT020001800">
    <property type="protein sequence ID" value="CAL1146558.1"/>
    <property type="molecule type" value="Genomic_DNA"/>
</dbReference>
<feature type="chain" id="PRO_5043272334" evidence="1">
    <location>
        <begin position="34"/>
        <end position="492"/>
    </location>
</feature>
<dbReference type="EMBL" id="CAMXCT010001800">
    <property type="protein sequence ID" value="CAI3993183.1"/>
    <property type="molecule type" value="Genomic_DNA"/>
</dbReference>
<organism evidence="2">
    <name type="scientific">Cladocopium goreaui</name>
    <dbReference type="NCBI Taxonomy" id="2562237"/>
    <lineage>
        <taxon>Eukaryota</taxon>
        <taxon>Sar</taxon>
        <taxon>Alveolata</taxon>
        <taxon>Dinophyceae</taxon>
        <taxon>Suessiales</taxon>
        <taxon>Symbiodiniaceae</taxon>
        <taxon>Cladocopium</taxon>
    </lineage>
</organism>
<sequence length="492" mass="54590">PARVACWLCWLWSASNPMKKVFFLLSTLAHVQSFKLHLGTTAASVNAVNGSVHEGCEPIETQLTEALMKSYCGKMITNKVDRSPATKACLDADTPAVRLSLANHMFKHCGAWNLYDFHQPSTLCYYWNEQGNCFKRSSHCHHHKEKKTAVARKATLCTVGCTPVQTTLTEGVMKSYCSQLVVEGADLSPGAKGCEESDTYYVRRSLANKMFTHCGAHYLYDYDTPSAVCYEWNGSEKCWSRGTACKTHEMGQRLVARKALMCKIPMVSVPKRRCKGTPYTYNEAKGCNGWSSLTEKQCMEKCSSNARAKNCPQKTCRAAVFYKDSGWCHLYDSCEELEDFERSTHLGDKVPMSQVEGRVCSGLLPFTYNTGVGCDGWGGITQEQCAQRCVGNQRAPNCPQKICVAAVFYKSTGWCHLYDECSQLEARKSATLIVPEASTWCKGTQVEAWDCDKIEQSRCSQSFTRSKVGNYFVQCSVASNGQCLSGGGICQA</sequence>
<protein>
    <submittedName>
        <fullName evidence="4">EF-hand domain-containing protein</fullName>
    </submittedName>
</protein>
<comment type="caution">
    <text evidence="2">The sequence shown here is derived from an EMBL/GenBank/DDBJ whole genome shotgun (WGS) entry which is preliminary data.</text>
</comment>
<evidence type="ECO:0000313" key="3">
    <source>
        <dbReference type="EMBL" id="CAL1146558.1"/>
    </source>
</evidence>
<dbReference type="OrthoDB" id="26525at2759"/>
<dbReference type="EMBL" id="CAMXCT030001800">
    <property type="protein sequence ID" value="CAL4780495.1"/>
    <property type="molecule type" value="Genomic_DNA"/>
</dbReference>